<name>A0A917HQ56_9BACI</name>
<dbReference type="InterPro" id="IPR053028">
    <property type="entry name" value="Spo0E-like_phosphatase"/>
</dbReference>
<dbReference type="GO" id="GO:0046983">
    <property type="term" value="F:protein dimerization activity"/>
    <property type="evidence" value="ECO:0007669"/>
    <property type="project" value="InterPro"/>
</dbReference>
<dbReference type="Proteomes" id="UP000622860">
    <property type="component" value="Unassembled WGS sequence"/>
</dbReference>
<dbReference type="PANTHER" id="PTHR41263:SF1">
    <property type="entry name" value="ASPARTYL-PHOSPHATE PHOSPHATASE YISI"/>
    <property type="match status" value="1"/>
</dbReference>
<reference evidence="1" key="1">
    <citation type="journal article" date="2014" name="Int. J. Syst. Evol. Microbiol.">
        <title>Complete genome sequence of Corynebacterium casei LMG S-19264T (=DSM 44701T), isolated from a smear-ripened cheese.</title>
        <authorList>
            <consortium name="US DOE Joint Genome Institute (JGI-PGF)"/>
            <person name="Walter F."/>
            <person name="Albersmeier A."/>
            <person name="Kalinowski J."/>
            <person name="Ruckert C."/>
        </authorList>
    </citation>
    <scope>NUCLEOTIDE SEQUENCE</scope>
    <source>
        <strain evidence="1">CGMCC 1.12754</strain>
    </source>
</reference>
<dbReference type="InterPro" id="IPR037208">
    <property type="entry name" value="Spo0E-like_sf"/>
</dbReference>
<evidence type="ECO:0008006" key="3">
    <source>
        <dbReference type="Google" id="ProtNLM"/>
    </source>
</evidence>
<dbReference type="GO" id="GO:0043937">
    <property type="term" value="P:regulation of sporulation"/>
    <property type="evidence" value="ECO:0007669"/>
    <property type="project" value="InterPro"/>
</dbReference>
<gene>
    <name evidence="1" type="ORF">GCM10011398_35770</name>
</gene>
<evidence type="ECO:0000313" key="2">
    <source>
        <dbReference type="Proteomes" id="UP000622860"/>
    </source>
</evidence>
<evidence type="ECO:0000313" key="1">
    <source>
        <dbReference type="EMBL" id="GGG86783.1"/>
    </source>
</evidence>
<comment type="caution">
    <text evidence="1">The sequence shown here is derived from an EMBL/GenBank/DDBJ whole genome shotgun (WGS) entry which is preliminary data.</text>
</comment>
<dbReference type="AlphaFoldDB" id="A0A917HQ56"/>
<dbReference type="Gene3D" id="4.10.280.10">
    <property type="entry name" value="Helix-loop-helix DNA-binding domain"/>
    <property type="match status" value="1"/>
</dbReference>
<dbReference type="RefSeq" id="WP_188456741.1">
    <property type="nucleotide sequence ID" value="NZ_BMFR01000024.1"/>
</dbReference>
<reference evidence="1" key="2">
    <citation type="submission" date="2020-09" db="EMBL/GenBank/DDBJ databases">
        <authorList>
            <person name="Sun Q."/>
            <person name="Zhou Y."/>
        </authorList>
    </citation>
    <scope>NUCLEOTIDE SEQUENCE</scope>
    <source>
        <strain evidence="1">CGMCC 1.12754</strain>
    </source>
</reference>
<dbReference type="InterPro" id="IPR018540">
    <property type="entry name" value="Spo0E-like"/>
</dbReference>
<organism evidence="1 2">
    <name type="scientific">Virgibacillus oceani</name>
    <dbReference type="NCBI Taxonomy" id="1479511"/>
    <lineage>
        <taxon>Bacteria</taxon>
        <taxon>Bacillati</taxon>
        <taxon>Bacillota</taxon>
        <taxon>Bacilli</taxon>
        <taxon>Bacillales</taxon>
        <taxon>Bacillaceae</taxon>
        <taxon>Virgibacillus</taxon>
    </lineage>
</organism>
<dbReference type="Pfam" id="PF09388">
    <property type="entry name" value="SpoOE-like"/>
    <property type="match status" value="1"/>
</dbReference>
<sequence>MNKSILLEKIEQCREEMITLSCSYGLTADVVVQSSKQLDKLLNEYIGEVSA</sequence>
<dbReference type="SUPFAM" id="SSF140500">
    <property type="entry name" value="BAS1536-like"/>
    <property type="match status" value="1"/>
</dbReference>
<keyword evidence="2" id="KW-1185">Reference proteome</keyword>
<protein>
    <recommendedName>
        <fullName evidence="3">Aspartyl-phosphate phosphatase Spo0E family protein</fullName>
    </recommendedName>
</protein>
<proteinExistence type="predicted"/>
<dbReference type="EMBL" id="BMFR01000024">
    <property type="protein sequence ID" value="GGG86783.1"/>
    <property type="molecule type" value="Genomic_DNA"/>
</dbReference>
<dbReference type="InterPro" id="IPR036638">
    <property type="entry name" value="HLH_DNA-bd_sf"/>
</dbReference>
<accession>A0A917HQ56</accession>
<dbReference type="PANTHER" id="PTHR41263">
    <property type="entry name" value="ASPARTYL-PHOSPHATE PHOSPHATASE YISI"/>
    <property type="match status" value="1"/>
</dbReference>